<evidence type="ECO:0000313" key="2">
    <source>
        <dbReference type="EMBL" id="KAL1546715.1"/>
    </source>
</evidence>
<feature type="region of interest" description="Disordered" evidence="1">
    <location>
        <begin position="335"/>
        <end position="375"/>
    </location>
</feature>
<protein>
    <submittedName>
        <fullName evidence="2">Protein SICKLE isoform X2</fullName>
    </submittedName>
</protein>
<sequence length="375" mass="40542">MEESQKRRERLKAMRIEAADTTVVANTDRSLASGGLANPLVEGESTSIPTQYFSPRFDYYTDPMAAFSGSRRENITPQVSHGHSSGPVHQHMPPGPTHQHMPPGPTHQHMTPGPTYRSTAPNQSYQTPGVNYPDQRGGPQGNPPAAWGGPMEFTGRPQGNPPNAWGGPMDFAGRPQGNPPNAWGGPMEFAGRPRGNPPNAWGGPGIALNFTNPPNMSRGGHFNNPSFGQEDHPYYGRGRGQNYYSSPHASGRGGSRHSEFGRGRGRSFGNSTTPGSRMSGGRGGPRESVSAEVRPDLYYIKEMVEDPWKMLAPVKRKDTPAPDNKSWLPKSIAMKKAKGSTEVPQTSISQQSLAQYLASSFSDSTDEPVHSEPST</sequence>
<dbReference type="PANTHER" id="PTHR36054:SF2">
    <property type="entry name" value="PROTEIN SICKLE"/>
    <property type="match status" value="1"/>
</dbReference>
<comment type="caution">
    <text evidence="2">The sequence shown here is derived from an EMBL/GenBank/DDBJ whole genome shotgun (WGS) entry which is preliminary data.</text>
</comment>
<reference evidence="2 3" key="1">
    <citation type="submission" date="2024-06" db="EMBL/GenBank/DDBJ databases">
        <title>A chromosome level genome sequence of Diviner's sage (Salvia divinorum).</title>
        <authorList>
            <person name="Ford S.A."/>
            <person name="Ro D.-K."/>
            <person name="Ness R.W."/>
            <person name="Phillips M.A."/>
        </authorList>
    </citation>
    <scope>NUCLEOTIDE SEQUENCE [LARGE SCALE GENOMIC DNA]</scope>
    <source>
        <strain evidence="2">SAF-2024a</strain>
        <tissue evidence="2">Leaf</tissue>
    </source>
</reference>
<accession>A0ABD1GRF6</accession>
<gene>
    <name evidence="2" type="ORF">AAHA92_23276</name>
</gene>
<dbReference type="Proteomes" id="UP001567538">
    <property type="component" value="Unassembled WGS sequence"/>
</dbReference>
<organism evidence="2 3">
    <name type="scientific">Salvia divinorum</name>
    <name type="common">Maria pastora</name>
    <name type="synonym">Diviner's sage</name>
    <dbReference type="NCBI Taxonomy" id="28513"/>
    <lineage>
        <taxon>Eukaryota</taxon>
        <taxon>Viridiplantae</taxon>
        <taxon>Streptophyta</taxon>
        <taxon>Embryophyta</taxon>
        <taxon>Tracheophyta</taxon>
        <taxon>Spermatophyta</taxon>
        <taxon>Magnoliopsida</taxon>
        <taxon>eudicotyledons</taxon>
        <taxon>Gunneridae</taxon>
        <taxon>Pentapetalae</taxon>
        <taxon>asterids</taxon>
        <taxon>lamiids</taxon>
        <taxon>Lamiales</taxon>
        <taxon>Lamiaceae</taxon>
        <taxon>Nepetoideae</taxon>
        <taxon>Mentheae</taxon>
        <taxon>Salviinae</taxon>
        <taxon>Salvia</taxon>
        <taxon>Salvia subgen. Calosphace</taxon>
    </lineage>
</organism>
<dbReference type="InterPro" id="IPR039292">
    <property type="entry name" value="SICKLE"/>
</dbReference>
<evidence type="ECO:0000313" key="3">
    <source>
        <dbReference type="Proteomes" id="UP001567538"/>
    </source>
</evidence>
<dbReference type="PANTHER" id="PTHR36054">
    <property type="entry name" value="PROTEIN SICKLE"/>
    <property type="match status" value="1"/>
</dbReference>
<feature type="region of interest" description="Disordered" evidence="1">
    <location>
        <begin position="218"/>
        <end position="293"/>
    </location>
</feature>
<name>A0ABD1GRF6_SALDI</name>
<dbReference type="EMBL" id="JBEAFC010000008">
    <property type="protein sequence ID" value="KAL1546715.1"/>
    <property type="molecule type" value="Genomic_DNA"/>
</dbReference>
<proteinExistence type="predicted"/>
<keyword evidence="3" id="KW-1185">Reference proteome</keyword>
<feature type="compositionally biased region" description="Polar residues" evidence="1">
    <location>
        <begin position="116"/>
        <end position="129"/>
    </location>
</feature>
<feature type="compositionally biased region" description="Low complexity" evidence="1">
    <location>
        <begin position="267"/>
        <end position="277"/>
    </location>
</feature>
<feature type="compositionally biased region" description="Low complexity" evidence="1">
    <location>
        <begin position="347"/>
        <end position="362"/>
    </location>
</feature>
<feature type="region of interest" description="Disordered" evidence="1">
    <location>
        <begin position="75"/>
        <end position="203"/>
    </location>
</feature>
<dbReference type="AlphaFoldDB" id="A0ABD1GRF6"/>
<evidence type="ECO:0000256" key="1">
    <source>
        <dbReference type="SAM" id="MobiDB-lite"/>
    </source>
</evidence>